<organism evidence="6 7">
    <name type="scientific">Chaetomium fimeti</name>
    <dbReference type="NCBI Taxonomy" id="1854472"/>
    <lineage>
        <taxon>Eukaryota</taxon>
        <taxon>Fungi</taxon>
        <taxon>Dikarya</taxon>
        <taxon>Ascomycota</taxon>
        <taxon>Pezizomycotina</taxon>
        <taxon>Sordariomycetes</taxon>
        <taxon>Sordariomycetidae</taxon>
        <taxon>Sordariales</taxon>
        <taxon>Chaetomiaceae</taxon>
        <taxon>Chaetomium</taxon>
    </lineage>
</organism>
<feature type="compositionally biased region" description="Polar residues" evidence="4">
    <location>
        <begin position="127"/>
        <end position="139"/>
    </location>
</feature>
<feature type="repeat" description="Pumilio" evidence="3">
    <location>
        <begin position="699"/>
        <end position="726"/>
    </location>
</feature>
<keyword evidence="1" id="KW-0677">Repeat</keyword>
<evidence type="ECO:0000256" key="1">
    <source>
        <dbReference type="ARBA" id="ARBA00022737"/>
    </source>
</evidence>
<feature type="region of interest" description="Disordered" evidence="4">
    <location>
        <begin position="220"/>
        <end position="242"/>
    </location>
</feature>
<protein>
    <submittedName>
        <fullName evidence="6">Armadillo-type protein</fullName>
    </submittedName>
</protein>
<evidence type="ECO:0000256" key="4">
    <source>
        <dbReference type="SAM" id="MobiDB-lite"/>
    </source>
</evidence>
<comment type="caution">
    <text evidence="6">The sequence shown here is derived from an EMBL/GenBank/DDBJ whole genome shotgun (WGS) entry which is preliminary data.</text>
</comment>
<feature type="repeat" description="Pumilio" evidence="3">
    <location>
        <begin position="619"/>
        <end position="654"/>
    </location>
</feature>
<feature type="compositionally biased region" description="Polar residues" evidence="4">
    <location>
        <begin position="1"/>
        <end position="36"/>
    </location>
</feature>
<feature type="compositionally biased region" description="Basic and acidic residues" evidence="4">
    <location>
        <begin position="140"/>
        <end position="149"/>
    </location>
</feature>
<dbReference type="SUPFAM" id="SSF48371">
    <property type="entry name" value="ARM repeat"/>
    <property type="match status" value="1"/>
</dbReference>
<dbReference type="InterPro" id="IPR033712">
    <property type="entry name" value="Pumilio_RNA-bd"/>
</dbReference>
<dbReference type="Pfam" id="PF00806">
    <property type="entry name" value="PUF"/>
    <property type="match status" value="8"/>
</dbReference>
<feature type="region of interest" description="Disordered" evidence="4">
    <location>
        <begin position="833"/>
        <end position="908"/>
    </location>
</feature>
<evidence type="ECO:0000256" key="3">
    <source>
        <dbReference type="PROSITE-ProRule" id="PRU00317"/>
    </source>
</evidence>
<comment type="function">
    <text evidence="2">RNA-binding nucleolar protein required for pre-rRNA processing. Involved in production of 18S rRNA and assembly of small ribosomal subunit.</text>
</comment>
<dbReference type="InterPro" id="IPR001313">
    <property type="entry name" value="Pumilio_RNA-bd_rpt"/>
</dbReference>
<feature type="repeat" description="Pumilio" evidence="3">
    <location>
        <begin position="655"/>
        <end position="691"/>
    </location>
</feature>
<evidence type="ECO:0000313" key="7">
    <source>
        <dbReference type="Proteomes" id="UP001278766"/>
    </source>
</evidence>
<feature type="domain" description="PUM-HD" evidence="5">
    <location>
        <begin position="490"/>
        <end position="829"/>
    </location>
</feature>
<dbReference type="InterPro" id="IPR033133">
    <property type="entry name" value="PUM-HD"/>
</dbReference>
<gene>
    <name evidence="6" type="ORF">B0H64DRAFT_149372</name>
</gene>
<feature type="compositionally biased region" description="Low complexity" evidence="4">
    <location>
        <begin position="872"/>
        <end position="888"/>
    </location>
</feature>
<dbReference type="PANTHER" id="PTHR12537:SF12">
    <property type="entry name" value="MATERNAL PROTEIN PUMILIO"/>
    <property type="match status" value="1"/>
</dbReference>
<evidence type="ECO:0000313" key="6">
    <source>
        <dbReference type="EMBL" id="KAK3295584.1"/>
    </source>
</evidence>
<dbReference type="InterPro" id="IPR016024">
    <property type="entry name" value="ARM-type_fold"/>
</dbReference>
<dbReference type="AlphaFoldDB" id="A0AAE0HFE9"/>
<feature type="repeat" description="Pumilio" evidence="3">
    <location>
        <begin position="547"/>
        <end position="582"/>
    </location>
</feature>
<feature type="compositionally biased region" description="Polar residues" evidence="4">
    <location>
        <begin position="220"/>
        <end position="231"/>
    </location>
</feature>
<dbReference type="CDD" id="cd07920">
    <property type="entry name" value="Pumilio"/>
    <property type="match status" value="1"/>
</dbReference>
<reference evidence="6" key="2">
    <citation type="submission" date="2023-06" db="EMBL/GenBank/DDBJ databases">
        <authorList>
            <consortium name="Lawrence Berkeley National Laboratory"/>
            <person name="Haridas S."/>
            <person name="Hensen N."/>
            <person name="Bonometti L."/>
            <person name="Westerberg I."/>
            <person name="Brannstrom I.O."/>
            <person name="Guillou S."/>
            <person name="Cros-Aarteil S."/>
            <person name="Calhoun S."/>
            <person name="Kuo A."/>
            <person name="Mondo S."/>
            <person name="Pangilinan J."/>
            <person name="Riley R."/>
            <person name="Labutti K."/>
            <person name="Andreopoulos B."/>
            <person name="Lipzen A."/>
            <person name="Chen C."/>
            <person name="Yanf M."/>
            <person name="Daum C."/>
            <person name="Ng V."/>
            <person name="Clum A."/>
            <person name="Steindorff A."/>
            <person name="Ohm R."/>
            <person name="Martin F."/>
            <person name="Silar P."/>
            <person name="Natvig D."/>
            <person name="Lalanne C."/>
            <person name="Gautier V."/>
            <person name="Ament-Velasquez S.L."/>
            <person name="Kruys A."/>
            <person name="Hutchinson M.I."/>
            <person name="Powell A.J."/>
            <person name="Barry K."/>
            <person name="Miller A.N."/>
            <person name="Grigoriev I.V."/>
            <person name="Debuchy R."/>
            <person name="Gladieux P."/>
            <person name="Thoren M.H."/>
            <person name="Johannesson H."/>
        </authorList>
    </citation>
    <scope>NUCLEOTIDE SEQUENCE</scope>
    <source>
        <strain evidence="6">CBS 168.71</strain>
    </source>
</reference>
<accession>A0AAE0HFE9</accession>
<feature type="compositionally biased region" description="Basic and acidic residues" evidence="4">
    <location>
        <begin position="480"/>
        <end position="497"/>
    </location>
</feature>
<evidence type="ECO:0000259" key="5">
    <source>
        <dbReference type="PROSITE" id="PS50303"/>
    </source>
</evidence>
<sequence length="908" mass="98011">MSYSANTDTSPSTMATNSRRSRLSDYTNLPNGNHTAQPGLGNSIFNMPPGGPWNNNASVGFTSSRPVVTPRGLSARGILLRAGNIAADGFTDAINGFASAGLGSAALTSTADHDAWGSAYWNPTDATQARNLSGNTSPRSRSDASVHDTNSRPLLFHAAKAMPQRGLVGLKPPTTASMDTSKGPFMFDHGFSNYADEGDGDQFANQTFDHRFAALSIANQRQAQEPTSLNAVGSGPSRKSMSGIPESDLPAQTNPFKDFAYTTPTAPAIHSQRPSLAGSSLSGHPNIGFDQNLGRQVHITEAFGMMGLDSTNGAMNGLQDELSFGNGGQNFQFNPGSQPWDNGHGYPNGFAKDPYSNGTGLEKRGSIAGRNSPAGSTYRNGGSLNSPRSFTGTPQPNPDGWSRPTSRDPMLSAELARRGVADQFAHQSINPFFSGAFLPQNYQQFPSLYASYNDPRHNAHMGYGIPTPYGLAAAGIPTRPARDQDPGKSLRSPVLHDFKHSPKSRRWELKDIWNHIVEFSGDQQASRFIQQKLETANSDERDQVFAEIEPNAVQLMKDVFGNYVMQKLFEYGDQVQKKVLANAMKGKVVDLSMQPYACRVVQKALEHVLVEQQTELVKELESDLIKVAKDQHGNHVIQQAIVLVPREHIDFMMAGLKGHVYELASHQYGCRVVQRVLEHGTEVDKTAMMLELHASSSMLITDVYGNYVIQHVLEKGKPEDRAKMIGVVTPQLLTLSRHKNASNVVEKCILLGTLEEQRAIRDQLMGDDANSPLFQLMKDQFGNYVIQKLVKALQGQDRVVLVNKLASHLQSLRQSGATSKQIEAMDRLVADSQAPVSAATSNNPTPVSTAPTSPGLHVDVNSAAPTPGLTMDPNSPLSTPSSSPPDLNGDAAESMNGHPAGKGAAHSQ</sequence>
<dbReference type="InterPro" id="IPR011989">
    <property type="entry name" value="ARM-like"/>
</dbReference>
<feature type="repeat" description="Pumilio" evidence="3">
    <location>
        <begin position="583"/>
        <end position="618"/>
    </location>
</feature>
<feature type="region of interest" description="Disordered" evidence="4">
    <location>
        <begin position="319"/>
        <end position="408"/>
    </location>
</feature>
<dbReference type="GO" id="GO:0003730">
    <property type="term" value="F:mRNA 3'-UTR binding"/>
    <property type="evidence" value="ECO:0007669"/>
    <property type="project" value="TreeGrafter"/>
</dbReference>
<proteinExistence type="predicted"/>
<feature type="compositionally biased region" description="Polar residues" evidence="4">
    <location>
        <begin position="373"/>
        <end position="394"/>
    </location>
</feature>
<dbReference type="PROSITE" id="PS50303">
    <property type="entry name" value="PUM_HD"/>
    <property type="match status" value="1"/>
</dbReference>
<dbReference type="Proteomes" id="UP001278766">
    <property type="component" value="Unassembled WGS sequence"/>
</dbReference>
<dbReference type="EMBL" id="JAUEPN010000004">
    <property type="protein sequence ID" value="KAK3295584.1"/>
    <property type="molecule type" value="Genomic_DNA"/>
</dbReference>
<name>A0AAE0HFE9_9PEZI</name>
<dbReference type="GeneID" id="87835357"/>
<dbReference type="PANTHER" id="PTHR12537">
    <property type="entry name" value="RNA BINDING PROTEIN PUMILIO-RELATED"/>
    <property type="match status" value="1"/>
</dbReference>
<dbReference type="GO" id="GO:0000288">
    <property type="term" value="P:nuclear-transcribed mRNA catabolic process, deadenylation-dependent decay"/>
    <property type="evidence" value="ECO:0007669"/>
    <property type="project" value="TreeGrafter"/>
</dbReference>
<feature type="region of interest" description="Disordered" evidence="4">
    <location>
        <begin position="477"/>
        <end position="497"/>
    </location>
</feature>
<feature type="repeat" description="Pumilio" evidence="3">
    <location>
        <begin position="763"/>
        <end position="803"/>
    </location>
</feature>
<feature type="region of interest" description="Disordered" evidence="4">
    <location>
        <begin position="1"/>
        <end position="37"/>
    </location>
</feature>
<keyword evidence="7" id="KW-1185">Reference proteome</keyword>
<feature type="compositionally biased region" description="Polar residues" evidence="4">
    <location>
        <begin position="834"/>
        <end position="852"/>
    </location>
</feature>
<reference evidence="6" key="1">
    <citation type="journal article" date="2023" name="Mol. Phylogenet. Evol.">
        <title>Genome-scale phylogeny and comparative genomics of the fungal order Sordariales.</title>
        <authorList>
            <person name="Hensen N."/>
            <person name="Bonometti L."/>
            <person name="Westerberg I."/>
            <person name="Brannstrom I.O."/>
            <person name="Guillou S."/>
            <person name="Cros-Aarteil S."/>
            <person name="Calhoun S."/>
            <person name="Haridas S."/>
            <person name="Kuo A."/>
            <person name="Mondo S."/>
            <person name="Pangilinan J."/>
            <person name="Riley R."/>
            <person name="LaButti K."/>
            <person name="Andreopoulos B."/>
            <person name="Lipzen A."/>
            <person name="Chen C."/>
            <person name="Yan M."/>
            <person name="Daum C."/>
            <person name="Ng V."/>
            <person name="Clum A."/>
            <person name="Steindorff A."/>
            <person name="Ohm R.A."/>
            <person name="Martin F."/>
            <person name="Silar P."/>
            <person name="Natvig D.O."/>
            <person name="Lalanne C."/>
            <person name="Gautier V."/>
            <person name="Ament-Velasquez S.L."/>
            <person name="Kruys A."/>
            <person name="Hutchinson M.I."/>
            <person name="Powell A.J."/>
            <person name="Barry K."/>
            <person name="Miller A.N."/>
            <person name="Grigoriev I.V."/>
            <person name="Debuchy R."/>
            <person name="Gladieux P."/>
            <person name="Hiltunen Thoren M."/>
            <person name="Johannesson H."/>
        </authorList>
    </citation>
    <scope>NUCLEOTIDE SEQUENCE</scope>
    <source>
        <strain evidence="6">CBS 168.71</strain>
    </source>
</reference>
<dbReference type="Gene3D" id="1.25.10.10">
    <property type="entry name" value="Leucine-rich Repeat Variant"/>
    <property type="match status" value="1"/>
</dbReference>
<feature type="repeat" description="Pumilio" evidence="3">
    <location>
        <begin position="508"/>
        <end position="546"/>
    </location>
</feature>
<evidence type="ECO:0000256" key="2">
    <source>
        <dbReference type="ARBA" id="ARBA00024893"/>
    </source>
</evidence>
<dbReference type="PROSITE" id="PS50302">
    <property type="entry name" value="PUM"/>
    <property type="match status" value="7"/>
</dbReference>
<dbReference type="RefSeq" id="XP_062659098.1">
    <property type="nucleotide sequence ID" value="XM_062798409.1"/>
</dbReference>
<feature type="region of interest" description="Disordered" evidence="4">
    <location>
        <begin position="127"/>
        <end position="149"/>
    </location>
</feature>
<dbReference type="SMART" id="SM00025">
    <property type="entry name" value="Pumilio"/>
    <property type="match status" value="8"/>
</dbReference>
<dbReference type="GO" id="GO:0005737">
    <property type="term" value="C:cytoplasm"/>
    <property type="evidence" value="ECO:0007669"/>
    <property type="project" value="TreeGrafter"/>
</dbReference>